<dbReference type="InterPro" id="IPR016167">
    <property type="entry name" value="FAD-bd_PCMH_sub1"/>
</dbReference>
<evidence type="ECO:0000256" key="12">
    <source>
        <dbReference type="ARBA" id="ARBA00023002"/>
    </source>
</evidence>
<evidence type="ECO:0000313" key="19">
    <source>
        <dbReference type="EMBL" id="MBS5519580.1"/>
    </source>
</evidence>
<dbReference type="EC" id="1.3.1.98" evidence="16"/>
<dbReference type="InterPro" id="IPR036318">
    <property type="entry name" value="FAD-bd_PCMH-like_sf"/>
</dbReference>
<evidence type="ECO:0000256" key="4">
    <source>
        <dbReference type="ARBA" id="ARBA00004752"/>
    </source>
</evidence>
<dbReference type="Proteomes" id="UP000754226">
    <property type="component" value="Unassembled WGS sequence"/>
</dbReference>
<evidence type="ECO:0000256" key="11">
    <source>
        <dbReference type="ARBA" id="ARBA00022984"/>
    </source>
</evidence>
<feature type="active site" description="Proton donor" evidence="16">
    <location>
        <position position="227"/>
    </location>
</feature>
<dbReference type="EMBL" id="JAGZCZ010000005">
    <property type="protein sequence ID" value="MBS5519580.1"/>
    <property type="molecule type" value="Genomic_DNA"/>
</dbReference>
<feature type="domain" description="FAD-binding PCMH-type" evidence="18">
    <location>
        <begin position="33"/>
        <end position="198"/>
    </location>
</feature>
<evidence type="ECO:0000256" key="5">
    <source>
        <dbReference type="ARBA" id="ARBA00022490"/>
    </source>
</evidence>
<dbReference type="NCBIfam" id="NF010480">
    <property type="entry name" value="PRK13905.1"/>
    <property type="match status" value="1"/>
</dbReference>
<dbReference type="GO" id="GO:0005829">
    <property type="term" value="C:cytosol"/>
    <property type="evidence" value="ECO:0007669"/>
    <property type="project" value="TreeGrafter"/>
</dbReference>
<keyword evidence="13 16" id="KW-0131">Cell cycle</keyword>
<feature type="active site" evidence="16">
    <location>
        <position position="297"/>
    </location>
</feature>
<comment type="caution">
    <text evidence="19">The sequence shown here is derived from an EMBL/GenBank/DDBJ whole genome shotgun (WGS) entry which is preliminary data.</text>
</comment>
<dbReference type="Pfam" id="PF01565">
    <property type="entry name" value="FAD_binding_4"/>
    <property type="match status" value="1"/>
</dbReference>
<keyword evidence="14 16" id="KW-0961">Cell wall biogenesis/degradation</keyword>
<dbReference type="Gene3D" id="3.30.465.10">
    <property type="match status" value="1"/>
</dbReference>
<dbReference type="Gene3D" id="3.30.43.10">
    <property type="entry name" value="Uridine Diphospho-n-acetylenolpyruvylglucosamine Reductase, domain 2"/>
    <property type="match status" value="1"/>
</dbReference>
<evidence type="ECO:0000256" key="10">
    <source>
        <dbReference type="ARBA" id="ARBA00022960"/>
    </source>
</evidence>
<dbReference type="Pfam" id="PF02873">
    <property type="entry name" value="MurB_C"/>
    <property type="match status" value="1"/>
</dbReference>
<gene>
    <name evidence="16 19" type="primary">murB</name>
    <name evidence="19" type="ORF">KHX13_04495</name>
</gene>
<keyword evidence="11 16" id="KW-0573">Peptidoglycan synthesis</keyword>
<dbReference type="Gene3D" id="3.90.78.10">
    <property type="entry name" value="UDP-N-acetylenolpyruvoylglucosamine reductase, C-terminal domain"/>
    <property type="match status" value="1"/>
</dbReference>
<evidence type="ECO:0000256" key="8">
    <source>
        <dbReference type="ARBA" id="ARBA00022827"/>
    </source>
</evidence>
<keyword evidence="10 16" id="KW-0133">Cell shape</keyword>
<dbReference type="SUPFAM" id="SSF56194">
    <property type="entry name" value="Uridine diphospho-N-Acetylenolpyruvylglucosamine reductase, MurB, C-terminal domain"/>
    <property type="match status" value="1"/>
</dbReference>
<dbReference type="InterPro" id="IPR036635">
    <property type="entry name" value="MurB_C_sf"/>
</dbReference>
<dbReference type="PANTHER" id="PTHR21071">
    <property type="entry name" value="UDP-N-ACETYLENOLPYRUVOYLGLUCOSAMINE REDUCTASE"/>
    <property type="match status" value="1"/>
</dbReference>
<evidence type="ECO:0000256" key="17">
    <source>
        <dbReference type="SAM" id="MobiDB-lite"/>
    </source>
</evidence>
<keyword evidence="7 16" id="KW-0285">Flavoprotein</keyword>
<reference evidence="19" key="1">
    <citation type="submission" date="2021-02" db="EMBL/GenBank/DDBJ databases">
        <title>Infant gut strain persistence is associated with maternal origin, phylogeny, and functional potential including surface adhesion and iron acquisition.</title>
        <authorList>
            <person name="Lou Y.C."/>
        </authorList>
    </citation>
    <scope>NUCLEOTIDE SEQUENCE</scope>
    <source>
        <strain evidence="19">L3_106_000M1_dasL3_106_000M1_concoct_15</strain>
    </source>
</reference>
<comment type="cofactor">
    <cofactor evidence="1 16">
        <name>FAD</name>
        <dbReference type="ChEBI" id="CHEBI:57692"/>
    </cofactor>
</comment>
<dbReference type="InterPro" id="IPR016166">
    <property type="entry name" value="FAD-bd_PCMH"/>
</dbReference>
<comment type="similarity">
    <text evidence="16">Belongs to the MurB family.</text>
</comment>
<dbReference type="InterPro" id="IPR003170">
    <property type="entry name" value="MurB"/>
</dbReference>
<dbReference type="GO" id="GO:0008360">
    <property type="term" value="P:regulation of cell shape"/>
    <property type="evidence" value="ECO:0007669"/>
    <property type="project" value="UniProtKB-KW"/>
</dbReference>
<keyword evidence="6 16" id="KW-0132">Cell division</keyword>
<comment type="catalytic activity">
    <reaction evidence="15 16">
        <text>UDP-N-acetyl-alpha-D-muramate + NADP(+) = UDP-N-acetyl-3-O-(1-carboxyvinyl)-alpha-D-glucosamine + NADPH + H(+)</text>
        <dbReference type="Rhea" id="RHEA:12248"/>
        <dbReference type="ChEBI" id="CHEBI:15378"/>
        <dbReference type="ChEBI" id="CHEBI:57783"/>
        <dbReference type="ChEBI" id="CHEBI:58349"/>
        <dbReference type="ChEBI" id="CHEBI:68483"/>
        <dbReference type="ChEBI" id="CHEBI:70757"/>
        <dbReference type="EC" id="1.3.1.98"/>
    </reaction>
</comment>
<feature type="region of interest" description="Disordered" evidence="17">
    <location>
        <begin position="214"/>
        <end position="234"/>
    </location>
</feature>
<keyword evidence="8 16" id="KW-0274">FAD</keyword>
<organism evidence="19 20">
    <name type="scientific">Acidaminococcus intestini</name>
    <dbReference type="NCBI Taxonomy" id="187327"/>
    <lineage>
        <taxon>Bacteria</taxon>
        <taxon>Bacillati</taxon>
        <taxon>Bacillota</taxon>
        <taxon>Negativicutes</taxon>
        <taxon>Acidaminococcales</taxon>
        <taxon>Acidaminococcaceae</taxon>
        <taxon>Acidaminococcus</taxon>
    </lineage>
</organism>
<dbReference type="GO" id="GO:0008762">
    <property type="term" value="F:UDP-N-acetylmuramate dehydrogenase activity"/>
    <property type="evidence" value="ECO:0007669"/>
    <property type="project" value="UniProtKB-UniRule"/>
</dbReference>
<proteinExistence type="inferred from homology"/>
<protein>
    <recommendedName>
        <fullName evidence="16">UDP-N-acetylenolpyruvoylglucosamine reductase</fullName>
        <ecNumber evidence="16">1.3.1.98</ecNumber>
    </recommendedName>
    <alternativeName>
        <fullName evidence="16">UDP-N-acetylmuramate dehydrogenase</fullName>
    </alternativeName>
</protein>
<feature type="active site" evidence="16">
    <location>
        <position position="176"/>
    </location>
</feature>
<dbReference type="PROSITE" id="PS51387">
    <property type="entry name" value="FAD_PCMH"/>
    <property type="match status" value="1"/>
</dbReference>
<name>A0A943EEJ9_9FIRM</name>
<comment type="function">
    <text evidence="2 16">Cell wall formation.</text>
</comment>
<keyword evidence="9 16" id="KW-0521">NADP</keyword>
<evidence type="ECO:0000256" key="15">
    <source>
        <dbReference type="ARBA" id="ARBA00048914"/>
    </source>
</evidence>
<evidence type="ECO:0000256" key="2">
    <source>
        <dbReference type="ARBA" id="ARBA00003921"/>
    </source>
</evidence>
<evidence type="ECO:0000256" key="7">
    <source>
        <dbReference type="ARBA" id="ARBA00022630"/>
    </source>
</evidence>
<evidence type="ECO:0000256" key="14">
    <source>
        <dbReference type="ARBA" id="ARBA00023316"/>
    </source>
</evidence>
<evidence type="ECO:0000256" key="16">
    <source>
        <dbReference type="HAMAP-Rule" id="MF_00037"/>
    </source>
</evidence>
<evidence type="ECO:0000256" key="13">
    <source>
        <dbReference type="ARBA" id="ARBA00023306"/>
    </source>
</evidence>
<dbReference type="AlphaFoldDB" id="A0A943EEJ9"/>
<comment type="subcellular location">
    <subcellularLocation>
        <location evidence="3 16">Cytoplasm</location>
    </subcellularLocation>
</comment>
<dbReference type="NCBIfam" id="TIGR00179">
    <property type="entry name" value="murB"/>
    <property type="match status" value="1"/>
</dbReference>
<evidence type="ECO:0000256" key="3">
    <source>
        <dbReference type="ARBA" id="ARBA00004496"/>
    </source>
</evidence>
<evidence type="ECO:0000256" key="9">
    <source>
        <dbReference type="ARBA" id="ARBA00022857"/>
    </source>
</evidence>
<dbReference type="GO" id="GO:0071555">
    <property type="term" value="P:cell wall organization"/>
    <property type="evidence" value="ECO:0007669"/>
    <property type="project" value="UniProtKB-KW"/>
</dbReference>
<evidence type="ECO:0000313" key="20">
    <source>
        <dbReference type="Proteomes" id="UP000754226"/>
    </source>
</evidence>
<evidence type="ECO:0000256" key="1">
    <source>
        <dbReference type="ARBA" id="ARBA00001974"/>
    </source>
</evidence>
<dbReference type="HAMAP" id="MF_00037">
    <property type="entry name" value="MurB"/>
    <property type="match status" value="1"/>
</dbReference>
<keyword evidence="12 16" id="KW-0560">Oxidoreductase</keyword>
<dbReference type="SUPFAM" id="SSF56176">
    <property type="entry name" value="FAD-binding/transporter-associated domain-like"/>
    <property type="match status" value="1"/>
</dbReference>
<dbReference type="InterPro" id="IPR016169">
    <property type="entry name" value="FAD-bd_PCMH_sub2"/>
</dbReference>
<dbReference type="GO" id="GO:0071949">
    <property type="term" value="F:FAD binding"/>
    <property type="evidence" value="ECO:0007669"/>
    <property type="project" value="InterPro"/>
</dbReference>
<evidence type="ECO:0000256" key="6">
    <source>
        <dbReference type="ARBA" id="ARBA00022618"/>
    </source>
</evidence>
<keyword evidence="5 16" id="KW-0963">Cytoplasm</keyword>
<dbReference type="InterPro" id="IPR011601">
    <property type="entry name" value="MurB_C"/>
</dbReference>
<comment type="pathway">
    <text evidence="4 16">Cell wall biogenesis; peptidoglycan biosynthesis.</text>
</comment>
<sequence length="311" mass="33808">MMDLDALCAYAKVHFPRSVRIQEPMKDHTTFAIGGPADLFVTVREPEALQALLQEARRCDVPYLILGKGSNMLVRDGGIRGLVVHLDEDGALSVTGHELRAAGGVPLSKVSKLAADHGLGGLTFAIGIPGSLGGAVLMNAGAYGGEMSDVIKEVTFLDENLNFQTAMATDLSYSYRHSYFMDHPGCVIVEAIMELRPQAPCEIKAEMADFTKRRKEKQPLEYPSAGSTFKRPPGHYTGPLIRQAGLAGLVMGGAQVSKKHTGFVINREEATARDVLRLIKTIQNKVRSQHGVLLEPEVRIIGEDMDERRGS</sequence>
<accession>A0A943EEJ9</accession>
<dbReference type="GO" id="GO:0009252">
    <property type="term" value="P:peptidoglycan biosynthetic process"/>
    <property type="evidence" value="ECO:0007669"/>
    <property type="project" value="UniProtKB-UniRule"/>
</dbReference>
<dbReference type="PANTHER" id="PTHR21071:SF4">
    <property type="entry name" value="UDP-N-ACETYLENOLPYRUVOYLGLUCOSAMINE REDUCTASE"/>
    <property type="match status" value="1"/>
</dbReference>
<dbReference type="InterPro" id="IPR006094">
    <property type="entry name" value="Oxid_FAD_bind_N"/>
</dbReference>
<evidence type="ECO:0000259" key="18">
    <source>
        <dbReference type="PROSITE" id="PS51387"/>
    </source>
</evidence>
<dbReference type="GO" id="GO:0051301">
    <property type="term" value="P:cell division"/>
    <property type="evidence" value="ECO:0007669"/>
    <property type="project" value="UniProtKB-KW"/>
</dbReference>